<reference evidence="3" key="3">
    <citation type="submission" date="2015-06" db="UniProtKB">
        <authorList>
            <consortium name="EnsemblMetazoa"/>
        </authorList>
    </citation>
    <scope>IDENTIFICATION</scope>
</reference>
<reference evidence="4" key="1">
    <citation type="submission" date="2012-12" db="EMBL/GenBank/DDBJ databases">
        <authorList>
            <person name="Hellsten U."/>
            <person name="Grimwood J."/>
            <person name="Chapman J.A."/>
            <person name="Shapiro H."/>
            <person name="Aerts A."/>
            <person name="Otillar R.P."/>
            <person name="Terry A.Y."/>
            <person name="Boore J.L."/>
            <person name="Simakov O."/>
            <person name="Marletaz F."/>
            <person name="Cho S.-J."/>
            <person name="Edsinger-Gonzales E."/>
            <person name="Havlak P."/>
            <person name="Kuo D.-H."/>
            <person name="Larsson T."/>
            <person name="Lv J."/>
            <person name="Arendt D."/>
            <person name="Savage R."/>
            <person name="Osoegawa K."/>
            <person name="de Jong P."/>
            <person name="Lindberg D.R."/>
            <person name="Seaver E.C."/>
            <person name="Weisblat D.A."/>
            <person name="Putnam N.H."/>
            <person name="Grigoriev I.V."/>
            <person name="Rokhsar D.S."/>
        </authorList>
    </citation>
    <scope>NUCLEOTIDE SEQUENCE</scope>
</reference>
<keyword evidence="4" id="KW-1185">Reference proteome</keyword>
<dbReference type="HOGENOM" id="CLU_1572353_0_0_1"/>
<gene>
    <name evidence="3" type="primary">20207992</name>
    <name evidence="2" type="ORF">HELRODRAFT_181162</name>
</gene>
<evidence type="ECO:0000259" key="1">
    <source>
        <dbReference type="Pfam" id="PF03732"/>
    </source>
</evidence>
<dbReference type="GeneID" id="20207992"/>
<organism evidence="3 4">
    <name type="scientific">Helobdella robusta</name>
    <name type="common">Californian leech</name>
    <dbReference type="NCBI Taxonomy" id="6412"/>
    <lineage>
        <taxon>Eukaryota</taxon>
        <taxon>Metazoa</taxon>
        <taxon>Spiralia</taxon>
        <taxon>Lophotrochozoa</taxon>
        <taxon>Annelida</taxon>
        <taxon>Clitellata</taxon>
        <taxon>Hirudinea</taxon>
        <taxon>Rhynchobdellida</taxon>
        <taxon>Glossiphoniidae</taxon>
        <taxon>Helobdella</taxon>
    </lineage>
</organism>
<evidence type="ECO:0000313" key="2">
    <source>
        <dbReference type="EMBL" id="ESN93228.1"/>
    </source>
</evidence>
<dbReference type="EMBL" id="KB097628">
    <property type="protein sequence ID" value="ESN93228.1"/>
    <property type="molecule type" value="Genomic_DNA"/>
</dbReference>
<dbReference type="Proteomes" id="UP000015101">
    <property type="component" value="Unassembled WGS sequence"/>
</dbReference>
<dbReference type="InterPro" id="IPR005162">
    <property type="entry name" value="Retrotrans_gag_dom"/>
</dbReference>
<proteinExistence type="predicted"/>
<dbReference type="EnsemblMetazoa" id="HelroT181162">
    <property type="protein sequence ID" value="HelroP181162"/>
    <property type="gene ID" value="HelroG181162"/>
</dbReference>
<dbReference type="PANTHER" id="PTHR33223:SF6">
    <property type="entry name" value="CCHC-TYPE DOMAIN-CONTAINING PROTEIN"/>
    <property type="match status" value="1"/>
</dbReference>
<name>T1FGP3_HELRO</name>
<dbReference type="AlphaFoldDB" id="T1FGP3"/>
<dbReference type="RefSeq" id="XP_009028681.1">
    <property type="nucleotide sequence ID" value="XM_009030433.1"/>
</dbReference>
<sequence>MASNDNNGNITQTQHLSSQTFAQPTTFNGTNENAKSWWKRLENWLILNNLLTLNDQDEIPDDYKQNMSKILSVLSLLFQGTAGQWFDSLDRQARCSCNHLKKTFLAKYQPEDLRWKSLSDIWSIRQGKRETVDHYLFRMHNLATNAAMNKNDVAYYFAVRQGPREDIKRV</sequence>
<accession>T1FGP3</accession>
<evidence type="ECO:0000313" key="3">
    <source>
        <dbReference type="EnsemblMetazoa" id="HelroP181162"/>
    </source>
</evidence>
<dbReference type="InParanoid" id="T1FGP3"/>
<protein>
    <recommendedName>
        <fullName evidence="1">Retrotransposon gag domain-containing protein</fullName>
    </recommendedName>
</protein>
<evidence type="ECO:0000313" key="4">
    <source>
        <dbReference type="Proteomes" id="UP000015101"/>
    </source>
</evidence>
<dbReference type="KEGG" id="hro:HELRODRAFT_181162"/>
<reference evidence="2 4" key="2">
    <citation type="journal article" date="2013" name="Nature">
        <title>Insights into bilaterian evolution from three spiralian genomes.</title>
        <authorList>
            <person name="Simakov O."/>
            <person name="Marletaz F."/>
            <person name="Cho S.J."/>
            <person name="Edsinger-Gonzales E."/>
            <person name="Havlak P."/>
            <person name="Hellsten U."/>
            <person name="Kuo D.H."/>
            <person name="Larsson T."/>
            <person name="Lv J."/>
            <person name="Arendt D."/>
            <person name="Savage R."/>
            <person name="Osoegawa K."/>
            <person name="de Jong P."/>
            <person name="Grimwood J."/>
            <person name="Chapman J.A."/>
            <person name="Shapiro H."/>
            <person name="Aerts A."/>
            <person name="Otillar R.P."/>
            <person name="Terry A.Y."/>
            <person name="Boore J.L."/>
            <person name="Grigoriev I.V."/>
            <person name="Lindberg D.R."/>
            <person name="Seaver E.C."/>
            <person name="Weisblat D.A."/>
            <person name="Putnam N.H."/>
            <person name="Rokhsar D.S."/>
        </authorList>
    </citation>
    <scope>NUCLEOTIDE SEQUENCE</scope>
</reference>
<feature type="domain" description="Retrotransposon gag" evidence="1">
    <location>
        <begin position="74"/>
        <end position="150"/>
    </location>
</feature>
<dbReference type="CTD" id="20207992"/>
<dbReference type="Pfam" id="PF03732">
    <property type="entry name" value="Retrotrans_gag"/>
    <property type="match status" value="1"/>
</dbReference>
<dbReference type="PANTHER" id="PTHR33223">
    <property type="entry name" value="CCHC-TYPE DOMAIN-CONTAINING PROTEIN"/>
    <property type="match status" value="1"/>
</dbReference>
<dbReference type="EMBL" id="AMQM01007489">
    <property type="status" value="NOT_ANNOTATED_CDS"/>
    <property type="molecule type" value="Genomic_DNA"/>
</dbReference>